<dbReference type="EMBL" id="MUTJ01000092">
    <property type="protein sequence ID" value="ONU77735.1"/>
    <property type="molecule type" value="Genomic_DNA"/>
</dbReference>
<feature type="domain" description="Thiol:disulfide interchange protein DsbD N-terminal" evidence="2">
    <location>
        <begin position="26"/>
        <end position="141"/>
    </location>
</feature>
<organism evidence="3 4">
    <name type="scientific">Burkholderia cenocepacia</name>
    <dbReference type="NCBI Taxonomy" id="95486"/>
    <lineage>
        <taxon>Bacteria</taxon>
        <taxon>Pseudomonadati</taxon>
        <taxon>Pseudomonadota</taxon>
        <taxon>Betaproteobacteria</taxon>
        <taxon>Burkholderiales</taxon>
        <taxon>Burkholderiaceae</taxon>
        <taxon>Burkholderia</taxon>
        <taxon>Burkholderia cepacia complex</taxon>
    </lineage>
</organism>
<name>A0A1V2VVG8_9BURK</name>
<proteinExistence type="predicted"/>
<dbReference type="PANTHER" id="PTHR32234:SF0">
    <property type="entry name" value="THIOL:DISULFIDE INTERCHANGE PROTEIN DSBD"/>
    <property type="match status" value="1"/>
</dbReference>
<dbReference type="SUPFAM" id="SSF74863">
    <property type="entry name" value="Thiol:disulfide interchange protein DsbD, N-terminal domain (DsbD-alpha)"/>
    <property type="match status" value="1"/>
</dbReference>
<dbReference type="GO" id="GO:0015035">
    <property type="term" value="F:protein-disulfide reductase activity"/>
    <property type="evidence" value="ECO:0007669"/>
    <property type="project" value="TreeGrafter"/>
</dbReference>
<protein>
    <recommendedName>
        <fullName evidence="2">Thiol:disulfide interchange protein DsbD N-terminal domain-containing protein</fullName>
    </recommendedName>
</protein>
<evidence type="ECO:0000313" key="3">
    <source>
        <dbReference type="EMBL" id="ONU77735.1"/>
    </source>
</evidence>
<dbReference type="Gene3D" id="2.60.40.1250">
    <property type="entry name" value="Thiol:disulfide interchange protein DsbD, N-terminal domain"/>
    <property type="match status" value="1"/>
</dbReference>
<gene>
    <name evidence="3" type="ORF">A8E72_30565</name>
</gene>
<evidence type="ECO:0000259" key="2">
    <source>
        <dbReference type="Pfam" id="PF11412"/>
    </source>
</evidence>
<accession>A0A1V2VVG8</accession>
<dbReference type="Proteomes" id="UP000188543">
    <property type="component" value="Unassembled WGS sequence"/>
</dbReference>
<evidence type="ECO:0000313" key="4">
    <source>
        <dbReference type="Proteomes" id="UP000188543"/>
    </source>
</evidence>
<dbReference type="Pfam" id="PF11412">
    <property type="entry name" value="DsbD_N"/>
    <property type="match status" value="1"/>
</dbReference>
<evidence type="ECO:0000256" key="1">
    <source>
        <dbReference type="SAM" id="SignalP"/>
    </source>
</evidence>
<feature type="chain" id="PRO_5012075803" description="Thiol:disulfide interchange protein DsbD N-terminal domain-containing protein" evidence="1">
    <location>
        <begin position="24"/>
        <end position="149"/>
    </location>
</feature>
<dbReference type="GO" id="GO:0045454">
    <property type="term" value="P:cell redox homeostasis"/>
    <property type="evidence" value="ECO:0007669"/>
    <property type="project" value="TreeGrafter"/>
</dbReference>
<dbReference type="RefSeq" id="WP_077176613.1">
    <property type="nucleotide sequence ID" value="NZ_MUTB01000063.1"/>
</dbReference>
<dbReference type="InterPro" id="IPR036929">
    <property type="entry name" value="DsbDN_sf"/>
</dbReference>
<keyword evidence="1" id="KW-0732">Signal</keyword>
<comment type="caution">
    <text evidence="3">The sequence shown here is derived from an EMBL/GenBank/DDBJ whole genome shotgun (WGS) entry which is preliminary data.</text>
</comment>
<reference evidence="3 4" key="1">
    <citation type="submission" date="2016-08" db="EMBL/GenBank/DDBJ databases">
        <authorList>
            <person name="Seilhamer J.J."/>
        </authorList>
    </citation>
    <scope>NUCLEOTIDE SEQUENCE [LARGE SCALE GENOMIC DNA]</scope>
    <source>
        <strain evidence="3 4">VC14762</strain>
    </source>
</reference>
<sequence>MNKQRRVILAGLAALPFSRMASAQEVSLLPAEQAFLIGARQDGPGRIALDFRIAPGYILYRDRFAFASDAPLVKLVNPRFPLPAEKFDKVLEKQVAYYEGRLTVGLDVIGQPQPFRLKVQVQGCAVEAGVCYPPYTKEFQVPALSKKGG</sequence>
<dbReference type="InterPro" id="IPR028250">
    <property type="entry name" value="DsbDN"/>
</dbReference>
<dbReference type="PANTHER" id="PTHR32234">
    <property type="entry name" value="THIOL:DISULFIDE INTERCHANGE PROTEIN DSBD"/>
    <property type="match status" value="1"/>
</dbReference>
<feature type="signal peptide" evidence="1">
    <location>
        <begin position="1"/>
        <end position="23"/>
    </location>
</feature>
<dbReference type="AlphaFoldDB" id="A0A1V2VVG8"/>